<proteinExistence type="predicted"/>
<sequence>ERELIIFLKANEPNLRFSKLKNYLKILDDPEKLYFCYCLYISSASSWCSTLSLHLVGISKHTFNGTLTI</sequence>
<protein>
    <submittedName>
        <fullName evidence="1">Uncharacterized protein</fullName>
    </submittedName>
</protein>
<dbReference type="EMBL" id="CAJVCH010571487">
    <property type="protein sequence ID" value="CAG7837631.1"/>
    <property type="molecule type" value="Genomic_DNA"/>
</dbReference>
<organism evidence="1 2">
    <name type="scientific">Allacma fusca</name>
    <dbReference type="NCBI Taxonomy" id="39272"/>
    <lineage>
        <taxon>Eukaryota</taxon>
        <taxon>Metazoa</taxon>
        <taxon>Ecdysozoa</taxon>
        <taxon>Arthropoda</taxon>
        <taxon>Hexapoda</taxon>
        <taxon>Collembola</taxon>
        <taxon>Symphypleona</taxon>
        <taxon>Sminthuridae</taxon>
        <taxon>Allacma</taxon>
    </lineage>
</organism>
<gene>
    <name evidence="1" type="ORF">AFUS01_LOCUS46715</name>
</gene>
<dbReference type="Proteomes" id="UP000708208">
    <property type="component" value="Unassembled WGS sequence"/>
</dbReference>
<keyword evidence="2" id="KW-1185">Reference proteome</keyword>
<accession>A0A8J2Q6Z6</accession>
<comment type="caution">
    <text evidence="1">The sequence shown here is derived from an EMBL/GenBank/DDBJ whole genome shotgun (WGS) entry which is preliminary data.</text>
</comment>
<dbReference type="AlphaFoldDB" id="A0A8J2Q6Z6"/>
<name>A0A8J2Q6Z6_9HEXA</name>
<reference evidence="1" key="1">
    <citation type="submission" date="2021-06" db="EMBL/GenBank/DDBJ databases">
        <authorList>
            <person name="Hodson N. C."/>
            <person name="Mongue J. A."/>
            <person name="Jaron S. K."/>
        </authorList>
    </citation>
    <scope>NUCLEOTIDE SEQUENCE</scope>
</reference>
<feature type="non-terminal residue" evidence="1">
    <location>
        <position position="1"/>
    </location>
</feature>
<evidence type="ECO:0000313" key="2">
    <source>
        <dbReference type="Proteomes" id="UP000708208"/>
    </source>
</evidence>
<evidence type="ECO:0000313" key="1">
    <source>
        <dbReference type="EMBL" id="CAG7837631.1"/>
    </source>
</evidence>